<dbReference type="OrthoDB" id="5973307at2759"/>
<evidence type="ECO:0000313" key="5">
    <source>
        <dbReference type="Proteomes" id="UP001152795"/>
    </source>
</evidence>
<feature type="coiled-coil region" evidence="2">
    <location>
        <begin position="257"/>
        <end position="291"/>
    </location>
</feature>
<dbReference type="InterPro" id="IPR002017">
    <property type="entry name" value="Spectrin_repeat"/>
</dbReference>
<dbReference type="EMBL" id="CACRXK020001914">
    <property type="protein sequence ID" value="CAB3991772.1"/>
    <property type="molecule type" value="Genomic_DNA"/>
</dbReference>
<feature type="region of interest" description="Disordered" evidence="3">
    <location>
        <begin position="720"/>
        <end position="749"/>
    </location>
</feature>
<comment type="caution">
    <text evidence="4">The sequence shown here is derived from an EMBL/GenBank/DDBJ whole genome shotgun (WGS) entry which is preliminary data.</text>
</comment>
<feature type="coiled-coil region" evidence="2">
    <location>
        <begin position="88"/>
        <end position="146"/>
    </location>
</feature>
<keyword evidence="2" id="KW-0175">Coiled coil</keyword>
<feature type="compositionally biased region" description="Basic and acidic residues" evidence="3">
    <location>
        <begin position="1528"/>
        <end position="1537"/>
    </location>
</feature>
<feature type="coiled-coil region" evidence="2">
    <location>
        <begin position="2757"/>
        <end position="2810"/>
    </location>
</feature>
<dbReference type="Proteomes" id="UP001152795">
    <property type="component" value="Unassembled WGS sequence"/>
</dbReference>
<feature type="region of interest" description="Disordered" evidence="3">
    <location>
        <begin position="3143"/>
        <end position="3203"/>
    </location>
</feature>
<dbReference type="PANTHER" id="PTHR11915">
    <property type="entry name" value="SPECTRIN/FILAMIN RELATED CYTOSKELETAL PROTEIN"/>
    <property type="match status" value="1"/>
</dbReference>
<feature type="coiled-coil region" evidence="2">
    <location>
        <begin position="1419"/>
        <end position="1453"/>
    </location>
</feature>
<accession>A0A7D9DQR6</accession>
<dbReference type="SUPFAM" id="SSF46966">
    <property type="entry name" value="Spectrin repeat"/>
    <property type="match status" value="12"/>
</dbReference>
<proteinExistence type="predicted"/>
<dbReference type="SMART" id="SM00150">
    <property type="entry name" value="SPEC"/>
    <property type="match status" value="14"/>
</dbReference>
<dbReference type="CDD" id="cd00176">
    <property type="entry name" value="SPEC"/>
    <property type="match status" value="3"/>
</dbReference>
<feature type="compositionally biased region" description="Basic and acidic residues" evidence="3">
    <location>
        <begin position="1203"/>
        <end position="1218"/>
    </location>
</feature>
<evidence type="ECO:0000256" key="3">
    <source>
        <dbReference type="SAM" id="MobiDB-lite"/>
    </source>
</evidence>
<feature type="compositionally biased region" description="Basic and acidic residues" evidence="3">
    <location>
        <begin position="723"/>
        <end position="737"/>
    </location>
</feature>
<reference evidence="4" key="1">
    <citation type="submission" date="2020-04" db="EMBL/GenBank/DDBJ databases">
        <authorList>
            <person name="Alioto T."/>
            <person name="Alioto T."/>
            <person name="Gomez Garrido J."/>
        </authorList>
    </citation>
    <scope>NUCLEOTIDE SEQUENCE</scope>
    <source>
        <strain evidence="4">A484AB</strain>
    </source>
</reference>
<sequence length="3547" mass="408830">VESGEKDLQDLAQYHVDYDVIITWITANQKQLQDVKDDDGKDRESIETRRVILKNITDEFPEYKIKLHEVFGKGEHLSDTPSIPQDDRDDIKKQSDDLEQKFNALENDVGDEDKRLDENLKNLDKYESWQQRSDDLKEKLDETKDNLDKLDTPTSDVEEREKQKRFLIDFNKKKAAQEKTINDVVRDGQKMIDEHIVPTDKCEKVELDLQSLPETWDDLVAKADENKKTVDTSLQDAVQLNKWRNDYNVVLLWVEKAEEKQNQRDEDGDDLDKLKKQRKKLEADVKDLVKYEPKIAPLVSRGETVSQSKFITPDDTKSVEDDGKALKERFDKLKDEETDRKQKLDDKIQWLTDYKQYRTDADGLNVMLDDIQKKLESCEKPTSNKAERDKQASFLNKFSKDQPANDKRVDTVVELGNKLADAPGVPEDKPDEIKEETKTMGDTWRIIVLKVEELQKIVSSGIQNITELSDWRKEYTTVVKWIDMNEKKLAAQGEPGDQHKDLSNKCTTLDEMVNVLPTYETRVVLLLEKGDQLAKEPSIDDTDRKQTEDDTKALQERWDKLKADEQDKKKRFDDQKGFVEDYQDWKDSANELKPWLDNTKKEMDACELPTSDHSVRDKQVNFIKVFSDDKEKNQGRVDSVVDGGEHLLKENPVAQKDEKDIRDTVNNTQNSWNTILQRVDGVEQSVTSGGQDIIQLEEWRDGCTQLKKSVDNAKQQVRNLKKPSKDPAKMQKQKDDFDVISGQMDSSSDKINDLSQKAEYLISTSSISPKDKDKVSQDLEQLNNTWKNYKNEEDTARASFDAQPRQIVTEDIEVQKKEDLVVESTFEDIDELFQAQPETVDYGEWKNNVAELERVLDDEDGKFDPKSDIEKEYSNLERLAQETKDSGVTVDDVCKPKLAKILSDGNGLINSKQLDPADETEVTDKMASLKDRTQNVDTAVTVTRMKVRDAALEYFNNNLNECSVNVNKIQETAKTLRPPANDLPDLRIQLASMKSLEKRLGEDGDKVQDIEEKVNKMEDAGVLPRDGFAGTLNDRCDEVRKEQQNVNVSIEEAKPKLHRALLNQLNRTQKAVNKWLKLCEKKEKNIDVSNVKDLEKARQECLKLKQAKAEFDKGDLQYITLIEVHKEAVDDGILVDKKAVDFDKQMDELTTRHDDLKKRLGDKDVELLNYVRQSTEDVLNSAEEKLEEQKTWLEPEEPADNFTDSKEQQDQMKDRESTIKERTSDIIVQLGPVETIATGEILPLPESTALKRRITDVRTKFNADIPAAKEKSQNLKEGYGELLKKEIEKRKAWLDDDHEGHIPETDTDFKNFKDFKEFKVKYDQNKEFAKELDDNSIQVLIEEADKIDGIEPELKDELNGLDERWDKIHDATKDKNVFYDDLMTKWAAFREQQLTLLNWIDEKDADVAGGKDQVNLADEDDVAEHIKKLKDVKEEAEIQGASQEKKLKEASDDLIHHLGDDSPAAVEINKQVEEVDSVRQDFINDIGDRIEKIETSELKTRDLYNDIDDVTTWLDTTENLIDTYETREKQAAEDDGSRAQGVPQEGEVEEEMVHVVEEILAKRKEIPERELQLDNAVVCVGQLGDQLDETTVQSAQGNVNDMKDRWGVVTQRLDDFCNRDIPEIEIAEIKAEHLEEDSLDETDLKSVVPLDEWREKVRKVNLLLKYVERLVGVNADGKMDYPSIRILASNTKEATKTITSYCKPRTEAISTLGDNIINNDPHNIDQGEEITTSIDTLKKRVELSDNGATILQMKVRDLALEYFNNSFNNCEIALETEEENVNKLVSTKPDLETTQEQMVLLKEGRKEFKKNQEDYENVVDELKDKKIAEFLSKEGFQGTLADKSGNIKRRREAVDKKLSEAEIRIHRHLITHLTDMKKLVAKWLTSCEKKDKSINVDPSPTHDPLAEYKKLKALRDEMDEGEPKYEATVQLNKQLVTDGVLEGRKVANSEKELQSFATKLAVLGKHYHDKKSALYTILLNLTQTTMDDVQDDINEADTKVEQTTLAGRFPQVKQDFQNAKNVRDEVDEVCEKSKDSLRDVQAIIAVDVFNDEDKKTVDDRKNELKDKNSQLSEKSDEKFDKFAEQYNGIIESEVKNRKMWLDYNESMVNINDNDVDDLPGFAKKLEEQKIFQEELERRKMEGLLDEASDNEELSPDTRFMIYELDDKWNNINDWSEERLEKLDKINVDWKNLREQEKELLDNIDDQDSRLKLVSAPVDLSDKDETENQRNELKDVQSDAQELGLNVVKLHKTSNDLIKLVGPDSSAGKRMEKEFNDMSTCHANLCTDTLTKLKKLDASERKTKALYDHMDDINVAMDESENILKSLNDQVKEAEEKKDTAKEDEINENDKEKQEDGEIEDKKDKSPDLNKFVDQISLRLGERPEEKARVQRAKELEASLEENLSDEAKNVLQKQVEDFDDRWEDLSKKMDQAVKENETAEEPIKVFQVDEVESALPEDQTVDYDAWKDDAAEIDESMLKSQTTLQAYDVDIKDYSSVRKAETETQDVIDHMNTEFKPKLITLRSSGEKISDQDPAVTADEVDEIVNSSQKNLQGLQSALQLRKLRLRDTAVQHMNERVLNCEANVGDEQVKLQLLTPPGKDLDTVLDQLSALQESEKTFQTNQVEFEEVQVHLNELKQSKILTSPEFQEEFQDDCKEVAIDRAQILKQTRDHKNKLYRAIVSIFDVRRKDITKWLKNCEKKEKEIPNDVQVLDEALIAVKKIKEMEDVLKEGEPNYHETGELAKTISENEILVDKKAKDAENDVKNSSMRYNQVLEDVQNKKNKLYKTIHELLTQQLDETEEKVKKGEDVVQVESKPDDPSATHEELSNLQGIVDSADELKEESGQLFDKANTLLSADIFPQDDKRELRMRVINLDKRAYELPDAAKDKYEQVYSVYLTHLTKLIQLRTEWITTSEPRMEQTHTTDASDIPDLEVNLAEHEVFENDLKKNNIRSVLEQIRDKNEVDPEVPLSELLNLENRWEILHTWAEQRTVFLQETLQKWKAFSLEQLALVDWIDKKDSELKELDTPVNLADENAVQEKTETLRNLQIDVSQHSPNLDHFKISGKALLEDLQPESEGYEQVAKQIEDFDNCWKKLEKDIADKIEKMERSNRTIKAIYSYMDIVSNWLDDTDGKLKKIDSTSEQLRHVSGSPFSFSGDHSVDGTPKKEPEDEVKEDEQAEEKTAEESEDTEEPEGLSADEKEELRDTIEKMKDDIKAGSHVKDLNKARIDRVRLLVDDIHTDIDEDGVNLMEERICEIGERYEHIDTRLDHILQKEKPEDTPSEPELVTIKTTSDLQSAPDEEQLPTEDTPQATDTVATDRTPVEPYSGKVTLDLKEWRTVTISLREFLNRMQLNIRDVDSKNYKEMRECEVDTKTCIDAMEIYGKPCLNDLILSGNGMLDSPEYNEEEKNEIRAVLESLTVGTQFVNYNAKDQRLRLYSALVTYQSDQKKLVQRWLNSCSKESRDINEDVAGLEASDAEYKKVQHLKNALASGEATFLHYKELSRRMIENKIILEKKIPETEKDIVNFTTTYDNLRAETERKDKW</sequence>
<feature type="compositionally biased region" description="Basic and acidic residues" evidence="3">
    <location>
        <begin position="1182"/>
        <end position="1193"/>
    </location>
</feature>
<evidence type="ECO:0000313" key="4">
    <source>
        <dbReference type="EMBL" id="CAB3991772.1"/>
    </source>
</evidence>
<feature type="region of interest" description="Disordered" evidence="3">
    <location>
        <begin position="2330"/>
        <end position="2367"/>
    </location>
</feature>
<dbReference type="Pfam" id="PF00435">
    <property type="entry name" value="Spectrin"/>
    <property type="match status" value="2"/>
</dbReference>
<organism evidence="4 5">
    <name type="scientific">Paramuricea clavata</name>
    <name type="common">Red gorgonian</name>
    <name type="synonym">Violescent sea-whip</name>
    <dbReference type="NCBI Taxonomy" id="317549"/>
    <lineage>
        <taxon>Eukaryota</taxon>
        <taxon>Metazoa</taxon>
        <taxon>Cnidaria</taxon>
        <taxon>Anthozoa</taxon>
        <taxon>Octocorallia</taxon>
        <taxon>Malacalcyonacea</taxon>
        <taxon>Plexauridae</taxon>
        <taxon>Paramuricea</taxon>
    </lineage>
</organism>
<evidence type="ECO:0000256" key="2">
    <source>
        <dbReference type="SAM" id="Coils"/>
    </source>
</evidence>
<feature type="non-terminal residue" evidence="4">
    <location>
        <position position="3547"/>
    </location>
</feature>
<feature type="region of interest" description="Disordered" evidence="3">
    <location>
        <begin position="3294"/>
        <end position="3326"/>
    </location>
</feature>
<name>A0A7D9DQR6_PARCT</name>
<evidence type="ECO:0000256" key="1">
    <source>
        <dbReference type="ARBA" id="ARBA00022737"/>
    </source>
</evidence>
<feature type="compositionally biased region" description="Polar residues" evidence="3">
    <location>
        <begin position="3308"/>
        <end position="3320"/>
    </location>
</feature>
<feature type="region of interest" description="Disordered" evidence="3">
    <location>
        <begin position="1528"/>
        <end position="1548"/>
    </location>
</feature>
<dbReference type="Gene3D" id="1.20.58.60">
    <property type="match status" value="14"/>
</dbReference>
<dbReference type="InterPro" id="IPR018159">
    <property type="entry name" value="Spectrin/alpha-actinin"/>
</dbReference>
<feature type="compositionally biased region" description="Acidic residues" evidence="3">
    <location>
        <begin position="3171"/>
        <end position="3180"/>
    </location>
</feature>
<keyword evidence="5" id="KW-1185">Reference proteome</keyword>
<keyword evidence="1" id="KW-0677">Repeat</keyword>
<gene>
    <name evidence="4" type="ORF">PACLA_8A031231</name>
</gene>
<feature type="region of interest" description="Disordered" evidence="3">
    <location>
        <begin position="1179"/>
        <end position="1218"/>
    </location>
</feature>
<protein>
    <submittedName>
        <fullName evidence="4">Dystonin-like isoform X2</fullName>
    </submittedName>
</protein>
<feature type="coiled-coil region" evidence="2">
    <location>
        <begin position="2054"/>
        <end position="2081"/>
    </location>
</feature>
<feature type="compositionally biased region" description="Basic and acidic residues" evidence="3">
    <location>
        <begin position="3160"/>
        <end position="3170"/>
    </location>
</feature>